<name>A0ABZ0RQM9_9BACT</name>
<feature type="domain" description="Glycosyl hydrolases family 39 N-terminal catalytic" evidence="4">
    <location>
        <begin position="71"/>
        <end position="345"/>
    </location>
</feature>
<dbReference type="InterPro" id="IPR017853">
    <property type="entry name" value="GH"/>
</dbReference>
<dbReference type="InterPro" id="IPR049166">
    <property type="entry name" value="GH39_cat"/>
</dbReference>
<evidence type="ECO:0000259" key="4">
    <source>
        <dbReference type="Pfam" id="PF01229"/>
    </source>
</evidence>
<evidence type="ECO:0000313" key="5">
    <source>
        <dbReference type="EMBL" id="WPJ97416.1"/>
    </source>
</evidence>
<dbReference type="PANTHER" id="PTHR12631">
    <property type="entry name" value="ALPHA-L-IDURONIDASE"/>
    <property type="match status" value="1"/>
</dbReference>
<evidence type="ECO:0000313" key="6">
    <source>
        <dbReference type="Proteomes" id="UP001324993"/>
    </source>
</evidence>
<sequence length="469" mass="52990">MSKMTVKDFGFPYLGKLTPPQATKISSSRLGVGFETLDRDMWDVAPAWPVLNELGVKWARVQTGWAKTEKVSGVYDFAWLDEIVDQLLERGVQPWLSVSYGNPLYTPTATADGTGFPPVYTEAERQGWAAYVRALTRHYRTRIQHYEIWNEPDAGFFKPKSDAALYVELVKATSLAIRAEHPNAYIIGGALGVAMHPGGLEFTQKCLEHGMAEMIDAISYHGYKFLPEQYADQEFPAYLRLIRSYKPDIAYWQGETGCPSKVPAGNGQALAEMTVSEEIQARWLTRRILVELGFDAAIVSYFNMGDFTKYLFGGELGYTSHYGLIRMEDGLPKPAYYALQSLAALLHDPLEVAKGRTSFRLQTGDDTNPITREQAAAAYQVNLVRGNVPVHAWWLRELVESDCKWQSITFYYWLDQALKLPNPVLIDPIAQDVYQLELKRNYNMNEFANLPISNSPMLLTDRSIVSYQS</sequence>
<keyword evidence="6" id="KW-1185">Reference proteome</keyword>
<dbReference type="PANTHER" id="PTHR12631:SF10">
    <property type="entry name" value="BETA-XYLOSIDASE-LIKE PROTEIN-RELATED"/>
    <property type="match status" value="1"/>
</dbReference>
<comment type="similarity">
    <text evidence="1">Belongs to the glycosyl hydrolase 39 family.</text>
</comment>
<dbReference type="SUPFAM" id="SSF51445">
    <property type="entry name" value="(Trans)glycosidases"/>
    <property type="match status" value="1"/>
</dbReference>
<accession>A0ABZ0RQM9</accession>
<dbReference type="RefSeq" id="WP_319834260.1">
    <property type="nucleotide sequence ID" value="NZ_CP138858.1"/>
</dbReference>
<gene>
    <name evidence="5" type="ORF">SH580_06795</name>
</gene>
<dbReference type="Pfam" id="PF01229">
    <property type="entry name" value="Glyco_hydro_39"/>
    <property type="match status" value="1"/>
</dbReference>
<evidence type="ECO:0000256" key="3">
    <source>
        <dbReference type="ARBA" id="ARBA00023295"/>
    </source>
</evidence>
<evidence type="ECO:0000256" key="2">
    <source>
        <dbReference type="ARBA" id="ARBA00022801"/>
    </source>
</evidence>
<dbReference type="Gene3D" id="3.20.20.80">
    <property type="entry name" value="Glycosidases"/>
    <property type="match status" value="1"/>
</dbReference>
<dbReference type="EMBL" id="CP138858">
    <property type="protein sequence ID" value="WPJ97416.1"/>
    <property type="molecule type" value="Genomic_DNA"/>
</dbReference>
<dbReference type="GO" id="GO:0004565">
    <property type="term" value="F:beta-galactosidase activity"/>
    <property type="evidence" value="ECO:0007669"/>
    <property type="project" value="UniProtKB-EC"/>
</dbReference>
<reference evidence="5 6" key="1">
    <citation type="submission" date="2023-11" db="EMBL/GenBank/DDBJ databases">
        <title>Coraliomargarita sp. nov., isolated from marine algae.</title>
        <authorList>
            <person name="Lee J.K."/>
            <person name="Baek J.H."/>
            <person name="Kim J.M."/>
            <person name="Choi D.G."/>
            <person name="Jeon C.O."/>
        </authorList>
    </citation>
    <scope>NUCLEOTIDE SEQUENCE [LARGE SCALE GENOMIC DNA]</scope>
    <source>
        <strain evidence="5 6">J2-16</strain>
    </source>
</reference>
<protein>
    <submittedName>
        <fullName evidence="5">Beta-galactosidase</fullName>
        <ecNumber evidence="5">3.2.1.23</ecNumber>
    </submittedName>
</protein>
<keyword evidence="2 5" id="KW-0378">Hydrolase</keyword>
<proteinExistence type="inferred from homology"/>
<dbReference type="Proteomes" id="UP001324993">
    <property type="component" value="Chromosome"/>
</dbReference>
<dbReference type="EC" id="3.2.1.23" evidence="5"/>
<organism evidence="5 6">
    <name type="scientific">Coraliomargarita algicola</name>
    <dbReference type="NCBI Taxonomy" id="3092156"/>
    <lineage>
        <taxon>Bacteria</taxon>
        <taxon>Pseudomonadati</taxon>
        <taxon>Verrucomicrobiota</taxon>
        <taxon>Opitutia</taxon>
        <taxon>Puniceicoccales</taxon>
        <taxon>Coraliomargaritaceae</taxon>
        <taxon>Coraliomargarita</taxon>
    </lineage>
</organism>
<dbReference type="InterPro" id="IPR051923">
    <property type="entry name" value="Glycosyl_Hydrolase_39"/>
</dbReference>
<evidence type="ECO:0000256" key="1">
    <source>
        <dbReference type="ARBA" id="ARBA00008875"/>
    </source>
</evidence>
<keyword evidence="3 5" id="KW-0326">Glycosidase</keyword>